<evidence type="ECO:0000256" key="5">
    <source>
        <dbReference type="NCBIfam" id="TIGR00205"/>
    </source>
</evidence>
<dbReference type="PANTHER" id="PTHR34653:SF1">
    <property type="entry name" value="FLAGELLAR HOOK-BASAL BODY COMPLEX PROTEIN FLIE"/>
    <property type="match status" value="1"/>
</dbReference>
<dbReference type="PANTHER" id="PTHR34653">
    <property type="match status" value="1"/>
</dbReference>
<name>A0ABM9K0I9_9RALS</name>
<accession>A0ABM9K0I9</accession>
<gene>
    <name evidence="6" type="primary">fliE_1</name>
    <name evidence="4" type="synonym">fliE</name>
    <name evidence="6" type="ORF">LMG18101_00556</name>
</gene>
<reference evidence="6 7" key="1">
    <citation type="submission" date="2023-07" db="EMBL/GenBank/DDBJ databases">
        <authorList>
            <person name="Peeters C."/>
        </authorList>
    </citation>
    <scope>NUCLEOTIDE SEQUENCE [LARGE SCALE GENOMIC DNA]</scope>
    <source>
        <strain evidence="6 7">LMG 18101</strain>
    </source>
</reference>
<sequence>MDITNANSVVSLMNSVLAPSSKVGGLGSSSGADGDDAKVSVDFGAVLKSSLDKVDASQQKAESISRSFEMGNSDVDLHDVMLSLQKANIDLQTAVQVRNKFVSAYQSIMSMSI</sequence>
<comment type="subcellular location">
    <subcellularLocation>
        <location evidence="1 4">Bacterial flagellum basal body</location>
    </subcellularLocation>
</comment>
<evidence type="ECO:0000256" key="3">
    <source>
        <dbReference type="ARBA" id="ARBA00023143"/>
    </source>
</evidence>
<dbReference type="RefSeq" id="WP_199030781.1">
    <property type="nucleotide sequence ID" value="NZ_CATZLL010000002.1"/>
</dbReference>
<dbReference type="Pfam" id="PF02049">
    <property type="entry name" value="FliE"/>
    <property type="match status" value="1"/>
</dbReference>
<dbReference type="Proteomes" id="UP001189757">
    <property type="component" value="Unassembled WGS sequence"/>
</dbReference>
<keyword evidence="6" id="KW-0282">Flagellum</keyword>
<comment type="caution">
    <text evidence="6">The sequence shown here is derived from an EMBL/GenBank/DDBJ whole genome shotgun (WGS) entry which is preliminary data.</text>
</comment>
<dbReference type="HAMAP" id="MF_00724">
    <property type="entry name" value="FliE"/>
    <property type="match status" value="1"/>
</dbReference>
<dbReference type="PRINTS" id="PR01006">
    <property type="entry name" value="FLGHOOKFLIE"/>
</dbReference>
<evidence type="ECO:0000313" key="7">
    <source>
        <dbReference type="Proteomes" id="UP001189757"/>
    </source>
</evidence>
<keyword evidence="3 4" id="KW-0975">Bacterial flagellum</keyword>
<organism evidence="6 7">
    <name type="scientific">Ralstonia flaminis</name>
    <dbReference type="NCBI Taxonomy" id="3058597"/>
    <lineage>
        <taxon>Bacteria</taxon>
        <taxon>Pseudomonadati</taxon>
        <taxon>Pseudomonadota</taxon>
        <taxon>Betaproteobacteria</taxon>
        <taxon>Burkholderiales</taxon>
        <taxon>Burkholderiaceae</taxon>
        <taxon>Ralstonia</taxon>
    </lineage>
</organism>
<evidence type="ECO:0000256" key="4">
    <source>
        <dbReference type="HAMAP-Rule" id="MF_00724"/>
    </source>
</evidence>
<evidence type="ECO:0000256" key="2">
    <source>
        <dbReference type="ARBA" id="ARBA00009272"/>
    </source>
</evidence>
<keyword evidence="6" id="KW-0969">Cilium</keyword>
<dbReference type="InterPro" id="IPR001624">
    <property type="entry name" value="FliE"/>
</dbReference>
<protein>
    <recommendedName>
        <fullName evidence="4 5">Flagellar hook-basal body complex protein FliE</fullName>
    </recommendedName>
</protein>
<keyword evidence="7" id="KW-1185">Reference proteome</keyword>
<dbReference type="NCBIfam" id="TIGR00205">
    <property type="entry name" value="fliE"/>
    <property type="match status" value="1"/>
</dbReference>
<proteinExistence type="inferred from homology"/>
<dbReference type="EMBL" id="CATZLL010000002">
    <property type="protein sequence ID" value="CAJ0809346.1"/>
    <property type="molecule type" value="Genomic_DNA"/>
</dbReference>
<comment type="similarity">
    <text evidence="2 4">Belongs to the FliE family.</text>
</comment>
<evidence type="ECO:0000313" key="6">
    <source>
        <dbReference type="EMBL" id="CAJ0809346.1"/>
    </source>
</evidence>
<evidence type="ECO:0000256" key="1">
    <source>
        <dbReference type="ARBA" id="ARBA00004117"/>
    </source>
</evidence>
<keyword evidence="6" id="KW-0966">Cell projection</keyword>